<dbReference type="PANTHER" id="PTHR33055">
    <property type="entry name" value="TRANSPOSASE FOR INSERTION SEQUENCE ELEMENT IS1111A"/>
    <property type="match status" value="1"/>
</dbReference>
<keyword evidence="7" id="KW-1185">Reference proteome</keyword>
<dbReference type="PANTHER" id="PTHR33055:SF16">
    <property type="entry name" value="TRANSPOSASE FOR INSERTION SEQUENCE ELEMENT IS1547"/>
    <property type="match status" value="1"/>
</dbReference>
<sequence>MAEETTVIGGVDTHTDFHQAAVIDSIGRHLATETFPTTHDGYRRLLQWLRSHGEVMAVGVEGTGAYGSELARVLRANQVTVIEVDRPDRRARRANGKSDPVDAFAAATAVLSGRAGGTPKTRDGIVEAIRALRVVRRSAVKARTQIINQIRTLIITAPGEVRERLRTLAPAELIKQLSRSRPGADTRDPACAVRIALRRLARRHQYLTEEIADADAELKSLVAEAAPSLVALSGVGTETAAQLLITAGDNPERLTSEASFAHLCAAAPVQASSGRTNRHRLNRGGDRRANHALHMIALVRMRYDQRTRNYVARRTAEGMSKKDILRCLKRFIAREVYQHLTRPHHTPKPLTQSA</sequence>
<gene>
    <name evidence="4" type="ORF">PYS65_08880</name>
    <name evidence="5" type="ORF">PYS65_16600</name>
    <name evidence="6" type="ORF">PYS65_19750</name>
</gene>
<evidence type="ECO:0000313" key="4">
    <source>
        <dbReference type="EMBL" id="WGD40232.1"/>
    </source>
</evidence>
<dbReference type="InterPro" id="IPR036291">
    <property type="entry name" value="NAD(P)-bd_dom_sf"/>
</dbReference>
<dbReference type="NCBIfam" id="NF033542">
    <property type="entry name" value="transpos_IS110"/>
    <property type="match status" value="1"/>
</dbReference>
<proteinExistence type="predicted"/>
<protein>
    <submittedName>
        <fullName evidence="4">IS110 family transposase</fullName>
    </submittedName>
</protein>
<dbReference type="Gene3D" id="3.40.50.720">
    <property type="entry name" value="NAD(P)-binding Rossmann-like Domain"/>
    <property type="match status" value="1"/>
</dbReference>
<name>A0ABY8JW66_9ACTN</name>
<dbReference type="SUPFAM" id="SSF51735">
    <property type="entry name" value="NAD(P)-binding Rossmann-fold domains"/>
    <property type="match status" value="1"/>
</dbReference>
<feature type="coiled-coil region" evidence="1">
    <location>
        <begin position="197"/>
        <end position="224"/>
    </location>
</feature>
<evidence type="ECO:0000256" key="1">
    <source>
        <dbReference type="SAM" id="Coils"/>
    </source>
</evidence>
<dbReference type="EMBL" id="CP121682">
    <property type="protein sequence ID" value="WGD41649.1"/>
    <property type="molecule type" value="Genomic_DNA"/>
</dbReference>
<accession>A0ABY8JW66</accession>
<dbReference type="EMBL" id="CP121682">
    <property type="protein sequence ID" value="WGD40232.1"/>
    <property type="molecule type" value="Genomic_DNA"/>
</dbReference>
<reference evidence="4 7" key="1">
    <citation type="submission" date="2023-03" db="EMBL/GenBank/DDBJ databases">
        <authorList>
            <person name="Mo P."/>
        </authorList>
    </citation>
    <scope>NUCLEOTIDE SEQUENCE [LARGE SCALE GENOMIC DNA]</scope>
    <source>
        <strain evidence="4 7">HUAS 5</strain>
    </source>
</reference>
<dbReference type="Pfam" id="PF01548">
    <property type="entry name" value="DEDD_Tnp_IS110"/>
    <property type="match status" value="1"/>
</dbReference>
<dbReference type="RefSeq" id="WP_279333271.1">
    <property type="nucleotide sequence ID" value="NZ_CP121682.1"/>
</dbReference>
<dbReference type="InterPro" id="IPR002525">
    <property type="entry name" value="Transp_IS110-like_N"/>
</dbReference>
<evidence type="ECO:0000259" key="2">
    <source>
        <dbReference type="Pfam" id="PF01548"/>
    </source>
</evidence>
<dbReference type="EMBL" id="CP121682">
    <property type="protein sequence ID" value="WGD42193.1"/>
    <property type="molecule type" value="Genomic_DNA"/>
</dbReference>
<dbReference type="InterPro" id="IPR003346">
    <property type="entry name" value="Transposase_20"/>
</dbReference>
<evidence type="ECO:0000259" key="3">
    <source>
        <dbReference type="Pfam" id="PF02371"/>
    </source>
</evidence>
<keyword evidence="1" id="KW-0175">Coiled coil</keyword>
<feature type="domain" description="Transposase IS110-like N-terminal" evidence="2">
    <location>
        <begin position="10"/>
        <end position="153"/>
    </location>
</feature>
<evidence type="ECO:0000313" key="6">
    <source>
        <dbReference type="EMBL" id="WGD42193.1"/>
    </source>
</evidence>
<feature type="domain" description="Transposase IS116/IS110/IS902 C-terminal" evidence="3">
    <location>
        <begin position="231"/>
        <end position="311"/>
    </location>
</feature>
<dbReference type="Proteomes" id="UP001216440">
    <property type="component" value="Chromosome"/>
</dbReference>
<dbReference type="Pfam" id="PF02371">
    <property type="entry name" value="Transposase_20"/>
    <property type="match status" value="1"/>
</dbReference>
<evidence type="ECO:0000313" key="5">
    <source>
        <dbReference type="EMBL" id="WGD41649.1"/>
    </source>
</evidence>
<organism evidence="4 7">
    <name type="scientific">Streptomyces cathayae</name>
    <dbReference type="NCBI Taxonomy" id="3031124"/>
    <lineage>
        <taxon>Bacteria</taxon>
        <taxon>Bacillati</taxon>
        <taxon>Actinomycetota</taxon>
        <taxon>Actinomycetes</taxon>
        <taxon>Kitasatosporales</taxon>
        <taxon>Streptomycetaceae</taxon>
        <taxon>Streptomyces</taxon>
    </lineage>
</organism>
<dbReference type="InterPro" id="IPR047650">
    <property type="entry name" value="Transpos_IS110"/>
</dbReference>
<evidence type="ECO:0000313" key="7">
    <source>
        <dbReference type="Proteomes" id="UP001216440"/>
    </source>
</evidence>